<dbReference type="EMBL" id="JADIKC010000001">
    <property type="protein sequence ID" value="MBM7120057.1"/>
    <property type="molecule type" value="Genomic_DNA"/>
</dbReference>
<sequence length="151" mass="16632">MTSAPAIGFEYRPSRWLRRLLFLVSVLATLAVWMSAVPWLAKLAISVAIGLTLWRTLLRWSGVAVQAAGWARDGGWSLRWRGDQDTAATLASYRVIGEQVVWLRLSLAGRGQVALLLAPDNSDADIRRRLRMRLAQVEASGTYASGRGPTV</sequence>
<evidence type="ECO:0008006" key="4">
    <source>
        <dbReference type="Google" id="ProtNLM"/>
    </source>
</evidence>
<keyword evidence="1" id="KW-1133">Transmembrane helix</keyword>
<dbReference type="Proteomes" id="UP001430065">
    <property type="component" value="Unassembled WGS sequence"/>
</dbReference>
<reference evidence="2 3" key="1">
    <citation type="submission" date="2020-10" db="EMBL/GenBank/DDBJ databases">
        <title>Phylogeny of dyella-like bacteria.</title>
        <authorList>
            <person name="Fu J."/>
        </authorList>
    </citation>
    <scope>NUCLEOTIDE SEQUENCE [LARGE SCALE GENOMIC DNA]</scope>
    <source>
        <strain evidence="2 3">THG-B117</strain>
    </source>
</reference>
<keyword evidence="1" id="KW-0472">Membrane</keyword>
<name>A0ABS2JNR2_9GAMM</name>
<evidence type="ECO:0000313" key="3">
    <source>
        <dbReference type="Proteomes" id="UP001430065"/>
    </source>
</evidence>
<evidence type="ECO:0000313" key="2">
    <source>
        <dbReference type="EMBL" id="MBM7120057.1"/>
    </source>
</evidence>
<keyword evidence="3" id="KW-1185">Reference proteome</keyword>
<feature type="transmembrane region" description="Helical" evidence="1">
    <location>
        <begin position="20"/>
        <end position="41"/>
    </location>
</feature>
<dbReference type="RefSeq" id="WP_204634509.1">
    <property type="nucleotide sequence ID" value="NZ_CP183983.1"/>
</dbReference>
<gene>
    <name evidence="2" type="ORF">ISP20_02690</name>
</gene>
<evidence type="ECO:0000256" key="1">
    <source>
        <dbReference type="SAM" id="Phobius"/>
    </source>
</evidence>
<proteinExistence type="predicted"/>
<keyword evidence="1" id="KW-0812">Transmembrane</keyword>
<dbReference type="InterPro" id="IPR009883">
    <property type="entry name" value="YgfX"/>
</dbReference>
<dbReference type="Pfam" id="PF07254">
    <property type="entry name" value="Cpta_toxin"/>
    <property type="match status" value="1"/>
</dbReference>
<comment type="caution">
    <text evidence="2">The sequence shown here is derived from an EMBL/GenBank/DDBJ whole genome shotgun (WGS) entry which is preliminary data.</text>
</comment>
<organism evidence="2 3">
    <name type="scientific">Dyella kyungheensis</name>
    <dbReference type="NCBI Taxonomy" id="1242174"/>
    <lineage>
        <taxon>Bacteria</taxon>
        <taxon>Pseudomonadati</taxon>
        <taxon>Pseudomonadota</taxon>
        <taxon>Gammaproteobacteria</taxon>
        <taxon>Lysobacterales</taxon>
        <taxon>Rhodanobacteraceae</taxon>
        <taxon>Dyella</taxon>
    </lineage>
</organism>
<accession>A0ABS2JNR2</accession>
<protein>
    <recommendedName>
        <fullName evidence="4">Toxin CptA</fullName>
    </recommendedName>
</protein>